<evidence type="ECO:0000256" key="4">
    <source>
        <dbReference type="ARBA" id="ARBA00022490"/>
    </source>
</evidence>
<keyword evidence="7 9" id="KW-0665">Pyrimidine biosynthesis</keyword>
<feature type="binding site" evidence="9">
    <location>
        <position position="44"/>
    </location>
    <ligand>
        <name>substrate</name>
    </ligand>
</feature>
<dbReference type="GO" id="GO:0004152">
    <property type="term" value="F:dihydroorotate dehydrogenase activity"/>
    <property type="evidence" value="ECO:0007669"/>
    <property type="project" value="UniProtKB-UniRule"/>
</dbReference>
<feature type="binding site" evidence="9">
    <location>
        <position position="166"/>
    </location>
    <ligand>
        <name>FMN</name>
        <dbReference type="ChEBI" id="CHEBI:58210"/>
    </ligand>
</feature>
<evidence type="ECO:0000256" key="1">
    <source>
        <dbReference type="ARBA" id="ARBA00004496"/>
    </source>
</evidence>
<name>A0A1F6AAC6_9BACT</name>
<evidence type="ECO:0000256" key="8">
    <source>
        <dbReference type="ARBA" id="ARBA00023002"/>
    </source>
</evidence>
<evidence type="ECO:0000313" key="11">
    <source>
        <dbReference type="EMBL" id="OGG21658.1"/>
    </source>
</evidence>
<evidence type="ECO:0000256" key="6">
    <source>
        <dbReference type="ARBA" id="ARBA00022643"/>
    </source>
</evidence>
<gene>
    <name evidence="9" type="primary">pyrD</name>
    <name evidence="11" type="ORF">A3D03_01530</name>
</gene>
<dbReference type="GO" id="GO:0006207">
    <property type="term" value="P:'de novo' pyrimidine nucleobase biosynthetic process"/>
    <property type="evidence" value="ECO:0007669"/>
    <property type="project" value="InterPro"/>
</dbReference>
<dbReference type="PANTHER" id="PTHR48109:SF1">
    <property type="entry name" value="DIHYDROOROTATE DEHYDROGENASE (FUMARATE)"/>
    <property type="match status" value="1"/>
</dbReference>
<dbReference type="NCBIfam" id="TIGR01037">
    <property type="entry name" value="pyrD_sub1_fam"/>
    <property type="match status" value="1"/>
</dbReference>
<feature type="binding site" evidence="9">
    <location>
        <position position="126"/>
    </location>
    <ligand>
        <name>FMN</name>
        <dbReference type="ChEBI" id="CHEBI:58210"/>
    </ligand>
</feature>
<dbReference type="CDD" id="cd04740">
    <property type="entry name" value="DHOD_1B_like"/>
    <property type="match status" value="1"/>
</dbReference>
<feature type="binding site" evidence="9">
    <location>
        <begin position="267"/>
        <end position="268"/>
    </location>
    <ligand>
        <name>FMN</name>
        <dbReference type="ChEBI" id="CHEBI:58210"/>
    </ligand>
</feature>
<feature type="binding site" evidence="9">
    <location>
        <position position="126"/>
    </location>
    <ligand>
        <name>substrate</name>
    </ligand>
</feature>
<evidence type="ECO:0000256" key="3">
    <source>
        <dbReference type="ARBA" id="ARBA00008008"/>
    </source>
</evidence>
<feature type="binding site" evidence="9">
    <location>
        <position position="21"/>
    </location>
    <ligand>
        <name>FMN</name>
        <dbReference type="ChEBI" id="CHEBI:58210"/>
    </ligand>
</feature>
<dbReference type="HAMAP" id="MF_00224">
    <property type="entry name" value="DHO_dh_type1"/>
    <property type="match status" value="1"/>
</dbReference>
<dbReference type="InterPro" id="IPR005720">
    <property type="entry name" value="Dihydroorotate_DH_cat"/>
</dbReference>
<evidence type="ECO:0000256" key="5">
    <source>
        <dbReference type="ARBA" id="ARBA00022630"/>
    </source>
</evidence>
<evidence type="ECO:0000313" key="12">
    <source>
        <dbReference type="Proteomes" id="UP000177092"/>
    </source>
</evidence>
<comment type="subcellular location">
    <subcellularLocation>
        <location evidence="1 9">Cytoplasm</location>
    </subcellularLocation>
</comment>
<accession>A0A1F6AAC6</accession>
<feature type="binding site" evidence="9">
    <location>
        <position position="219"/>
    </location>
    <ligand>
        <name>FMN</name>
        <dbReference type="ChEBI" id="CHEBI:58210"/>
    </ligand>
</feature>
<dbReference type="GO" id="GO:0005737">
    <property type="term" value="C:cytoplasm"/>
    <property type="evidence" value="ECO:0007669"/>
    <property type="project" value="UniProtKB-SubCell"/>
</dbReference>
<keyword evidence="6 9" id="KW-0288">FMN</keyword>
<feature type="active site" description="Nucleophile" evidence="9">
    <location>
        <position position="129"/>
    </location>
</feature>
<dbReference type="PROSITE" id="PS00911">
    <property type="entry name" value="DHODEHASE_1"/>
    <property type="match status" value="1"/>
</dbReference>
<dbReference type="InterPro" id="IPR050074">
    <property type="entry name" value="DHO_dehydrogenase"/>
</dbReference>
<dbReference type="EC" id="1.3.-.-" evidence="9"/>
<keyword evidence="8 9" id="KW-0560">Oxidoreductase</keyword>
<comment type="cofactor">
    <cofactor evidence="9">
        <name>FMN</name>
        <dbReference type="ChEBI" id="CHEBI:58210"/>
    </cofactor>
    <text evidence="9">Binds 1 FMN per subunit.</text>
</comment>
<protein>
    <recommendedName>
        <fullName evidence="9">Dihydroorotate dehydrogenase</fullName>
        <shortName evidence="9">DHOD</shortName>
        <shortName evidence="9">DHODase</shortName>
        <shortName evidence="9">DHOdehase</shortName>
        <ecNumber evidence="9">1.3.-.-</ecNumber>
    </recommendedName>
</protein>
<feature type="binding site" evidence="9">
    <location>
        <position position="192"/>
    </location>
    <ligand>
        <name>FMN</name>
        <dbReference type="ChEBI" id="CHEBI:58210"/>
    </ligand>
</feature>
<keyword evidence="5 9" id="KW-0285">Flavoprotein</keyword>
<comment type="catalytic activity">
    <reaction evidence="9">
        <text>(S)-dihydroorotate + A = orotate + AH2</text>
        <dbReference type="Rhea" id="RHEA:18073"/>
        <dbReference type="ChEBI" id="CHEBI:13193"/>
        <dbReference type="ChEBI" id="CHEBI:17499"/>
        <dbReference type="ChEBI" id="CHEBI:30839"/>
        <dbReference type="ChEBI" id="CHEBI:30864"/>
    </reaction>
</comment>
<feature type="binding site" evidence="9">
    <location>
        <begin position="68"/>
        <end position="72"/>
    </location>
    <ligand>
        <name>substrate</name>
    </ligand>
</feature>
<dbReference type="Gene3D" id="3.20.20.70">
    <property type="entry name" value="Aldolase class I"/>
    <property type="match status" value="1"/>
</dbReference>
<dbReference type="InterPro" id="IPR049622">
    <property type="entry name" value="Dihydroorotate_DH_I"/>
</dbReference>
<dbReference type="EMBL" id="MFJN01000018">
    <property type="protein sequence ID" value="OGG21658.1"/>
    <property type="molecule type" value="Genomic_DNA"/>
</dbReference>
<organism evidence="11 12">
    <name type="scientific">Candidatus Gottesmanbacteria bacterium RIFCSPHIGHO2_02_FULL_40_13</name>
    <dbReference type="NCBI Taxonomy" id="1798384"/>
    <lineage>
        <taxon>Bacteria</taxon>
        <taxon>Candidatus Gottesmaniibacteriota</taxon>
    </lineage>
</organism>
<dbReference type="UniPathway" id="UPA00070"/>
<dbReference type="FunFam" id="3.20.20.70:FF:000027">
    <property type="entry name" value="Dihydropyrimidine dehydrogenase [NADP(+)]"/>
    <property type="match status" value="1"/>
</dbReference>
<evidence type="ECO:0000259" key="10">
    <source>
        <dbReference type="Pfam" id="PF01180"/>
    </source>
</evidence>
<reference evidence="11 12" key="1">
    <citation type="journal article" date="2016" name="Nat. Commun.">
        <title>Thousands of microbial genomes shed light on interconnected biogeochemical processes in an aquifer system.</title>
        <authorList>
            <person name="Anantharaman K."/>
            <person name="Brown C.T."/>
            <person name="Hug L.A."/>
            <person name="Sharon I."/>
            <person name="Castelle C.J."/>
            <person name="Probst A.J."/>
            <person name="Thomas B.C."/>
            <person name="Singh A."/>
            <person name="Wilkins M.J."/>
            <person name="Karaoz U."/>
            <person name="Brodie E.L."/>
            <person name="Williams K.H."/>
            <person name="Hubbard S.S."/>
            <person name="Banfield J.F."/>
        </authorList>
    </citation>
    <scope>NUCLEOTIDE SEQUENCE [LARGE SCALE GENOMIC DNA]</scope>
</reference>
<dbReference type="InterPro" id="IPR001295">
    <property type="entry name" value="Dihydroorotate_DH_CS"/>
</dbReference>
<dbReference type="Pfam" id="PF01180">
    <property type="entry name" value="DHO_dh"/>
    <property type="match status" value="1"/>
</dbReference>
<dbReference type="SUPFAM" id="SSF51395">
    <property type="entry name" value="FMN-linked oxidoreductases"/>
    <property type="match status" value="1"/>
</dbReference>
<sequence>MADIRIKFCGVDFDNPFILPSGIITEIPEHKRAIDNGVGGVTLKSLTFEKREGNPLPRVWKFDCGMINSVGLRNAGIEKGSDEIKTFLDENKGIPIIVSLFATKIKEFLLLVEKIVPLKPHFIELNLSCPNVDDEFGKSLGMEKGAAGEIVRAVKKISGKVPVLAKLSPNVNDITDIAKSCESEGANGIVAINTVGPGMIIDLTKKKPILGAKKGGVSGPAILPVAVRCVYEIYDAVKIPVIGMGGVTKWQDVVEMIMAGATLVGVGTATYLKGMKIYSQLKQELNEYLQKENIKNLKELVGVAHNLS</sequence>
<dbReference type="PIRSF" id="PIRSF000164">
    <property type="entry name" value="DHO_oxidase"/>
    <property type="match status" value="1"/>
</dbReference>
<evidence type="ECO:0000256" key="9">
    <source>
        <dbReference type="HAMAP-Rule" id="MF_00224"/>
    </source>
</evidence>
<comment type="caution">
    <text evidence="11">The sequence shown here is derived from an EMBL/GenBank/DDBJ whole genome shotgun (WGS) entry which is preliminary data.</text>
</comment>
<comment type="similarity">
    <text evidence="3 9">Belongs to the dihydroorotate dehydrogenase family. Type 1 subfamily.</text>
</comment>
<comment type="caution">
    <text evidence="9">Lacks conserved residue(s) required for the propagation of feature annotation.</text>
</comment>
<feature type="domain" description="Dihydroorotate dehydrogenase catalytic" evidence="10">
    <location>
        <begin position="6"/>
        <end position="289"/>
    </location>
</feature>
<feature type="binding site" evidence="9">
    <location>
        <begin position="193"/>
        <end position="194"/>
    </location>
    <ligand>
        <name>substrate</name>
    </ligand>
</feature>
<dbReference type="NCBIfam" id="NF005574">
    <property type="entry name" value="PRK07259.1"/>
    <property type="match status" value="1"/>
</dbReference>
<comment type="function">
    <text evidence="9">Catalyzes the conversion of dihydroorotate to orotate.</text>
</comment>
<comment type="pathway">
    <text evidence="2 9">Pyrimidine metabolism; UMP biosynthesis via de novo pathway.</text>
</comment>
<dbReference type="AlphaFoldDB" id="A0A1F6AAC6"/>
<dbReference type="InterPro" id="IPR033888">
    <property type="entry name" value="DHOD_1B"/>
</dbReference>
<dbReference type="InterPro" id="IPR013785">
    <property type="entry name" value="Aldolase_TIM"/>
</dbReference>
<evidence type="ECO:0000256" key="7">
    <source>
        <dbReference type="ARBA" id="ARBA00022975"/>
    </source>
</evidence>
<evidence type="ECO:0000256" key="2">
    <source>
        <dbReference type="ARBA" id="ARBA00004725"/>
    </source>
</evidence>
<dbReference type="InterPro" id="IPR012135">
    <property type="entry name" value="Dihydroorotate_DH_1_2"/>
</dbReference>
<dbReference type="STRING" id="1798384.A3D03_01530"/>
<feature type="binding site" evidence="9">
    <location>
        <begin position="245"/>
        <end position="246"/>
    </location>
    <ligand>
        <name>FMN</name>
        <dbReference type="ChEBI" id="CHEBI:58210"/>
    </ligand>
</feature>
<dbReference type="GO" id="GO:0044205">
    <property type="term" value="P:'de novo' UMP biosynthetic process"/>
    <property type="evidence" value="ECO:0007669"/>
    <property type="project" value="UniProtKB-UniRule"/>
</dbReference>
<feature type="binding site" evidence="9">
    <location>
        <begin position="44"/>
        <end position="45"/>
    </location>
    <ligand>
        <name>FMN</name>
        <dbReference type="ChEBI" id="CHEBI:58210"/>
    </ligand>
</feature>
<dbReference type="InterPro" id="IPR024920">
    <property type="entry name" value="Dihydroorotate_DH_1"/>
</dbReference>
<proteinExistence type="inferred from homology"/>
<dbReference type="PANTHER" id="PTHR48109">
    <property type="entry name" value="DIHYDROOROTATE DEHYDROGENASE (QUINONE), MITOCHONDRIAL-RELATED"/>
    <property type="match status" value="1"/>
</dbReference>
<keyword evidence="4 9" id="KW-0963">Cytoplasm</keyword>
<dbReference type="Proteomes" id="UP000177092">
    <property type="component" value="Unassembled WGS sequence"/>
</dbReference>